<dbReference type="InterPro" id="IPR017452">
    <property type="entry name" value="GPCR_Rhodpsn_7TM"/>
</dbReference>
<name>V4AAH1_LOTGI</name>
<sequence length="319" mass="35880">FIISDVMAVVLNVLVLVVAKKMRKKLVIGDFYIINLAISDIGHPLLGYPMVIIALFSHRWIFGDTGCDINGFLGFQFGVASMTTLAVMSLIRYMSVCKPSAVKSFTRTNMFLSLVGIHLYALFWAVSPLFGWGRYGPEPYRTSCTLDWENPSKSFVIATFVMCLGLPFLIMLTTYGLLIQLSRTTTKNMQRWTSSDNVWTRKDLYLLKMTMIMCGCFLLAWLPYAIVSMLKVIIPDLTMPVLVTLIPALCAKSSHVLNPVIYFVMNKKLRSKIPLCCRPTFMKQKKNEETRCQLTASANNPTVNMSSCAKDNHVRCSSG</sequence>
<evidence type="ECO:0000313" key="11">
    <source>
        <dbReference type="Proteomes" id="UP000030746"/>
    </source>
</evidence>
<feature type="non-terminal residue" evidence="10">
    <location>
        <position position="1"/>
    </location>
</feature>
<dbReference type="OrthoDB" id="5564849at2759"/>
<accession>V4AAH1</accession>
<feature type="transmembrane region" description="Helical" evidence="8">
    <location>
        <begin position="240"/>
        <end position="265"/>
    </location>
</feature>
<feature type="transmembrane region" description="Helical" evidence="8">
    <location>
        <begin position="34"/>
        <end position="57"/>
    </location>
</feature>
<dbReference type="PRINTS" id="PR00237">
    <property type="entry name" value="GPCRRHODOPSN"/>
</dbReference>
<evidence type="ECO:0000313" key="10">
    <source>
        <dbReference type="EMBL" id="ESP00964.1"/>
    </source>
</evidence>
<dbReference type="CTD" id="20234278"/>
<dbReference type="STRING" id="225164.V4AAH1"/>
<evidence type="ECO:0000256" key="5">
    <source>
        <dbReference type="ARBA" id="ARBA00023136"/>
    </source>
</evidence>
<dbReference type="SUPFAM" id="SSF81321">
    <property type="entry name" value="Family A G protein-coupled receptor-like"/>
    <property type="match status" value="1"/>
</dbReference>
<evidence type="ECO:0000256" key="3">
    <source>
        <dbReference type="ARBA" id="ARBA00022989"/>
    </source>
</evidence>
<evidence type="ECO:0000256" key="1">
    <source>
        <dbReference type="ARBA" id="ARBA00004141"/>
    </source>
</evidence>
<dbReference type="Proteomes" id="UP000030746">
    <property type="component" value="Unassembled WGS sequence"/>
</dbReference>
<keyword evidence="2 8" id="KW-0812">Transmembrane</keyword>
<dbReference type="InterPro" id="IPR000276">
    <property type="entry name" value="GPCR_Rhodpsn"/>
</dbReference>
<gene>
    <name evidence="10" type="ORF">LOTGIDRAFT_140119</name>
</gene>
<dbReference type="Gene3D" id="1.20.1070.10">
    <property type="entry name" value="Rhodopsin 7-helix transmembrane proteins"/>
    <property type="match status" value="1"/>
</dbReference>
<proteinExistence type="predicted"/>
<evidence type="ECO:0000256" key="2">
    <source>
        <dbReference type="ARBA" id="ARBA00022692"/>
    </source>
</evidence>
<dbReference type="EMBL" id="KB200592">
    <property type="protein sequence ID" value="ESP00964.1"/>
    <property type="molecule type" value="Genomic_DNA"/>
</dbReference>
<reference evidence="10 11" key="1">
    <citation type="journal article" date="2013" name="Nature">
        <title>Insights into bilaterian evolution from three spiralian genomes.</title>
        <authorList>
            <person name="Simakov O."/>
            <person name="Marletaz F."/>
            <person name="Cho S.J."/>
            <person name="Edsinger-Gonzales E."/>
            <person name="Havlak P."/>
            <person name="Hellsten U."/>
            <person name="Kuo D.H."/>
            <person name="Larsson T."/>
            <person name="Lv J."/>
            <person name="Arendt D."/>
            <person name="Savage R."/>
            <person name="Osoegawa K."/>
            <person name="de Jong P."/>
            <person name="Grimwood J."/>
            <person name="Chapman J.A."/>
            <person name="Shapiro H."/>
            <person name="Aerts A."/>
            <person name="Otillar R.P."/>
            <person name="Terry A.Y."/>
            <person name="Boore J.L."/>
            <person name="Grigoriev I.V."/>
            <person name="Lindberg D.R."/>
            <person name="Seaver E.C."/>
            <person name="Weisblat D.A."/>
            <person name="Putnam N.H."/>
            <person name="Rokhsar D.S."/>
        </authorList>
    </citation>
    <scope>NUCLEOTIDE SEQUENCE [LARGE SCALE GENOMIC DNA]</scope>
</reference>
<dbReference type="RefSeq" id="XP_009048325.1">
    <property type="nucleotide sequence ID" value="XM_009050077.1"/>
</dbReference>
<feature type="transmembrane region" description="Helical" evidence="8">
    <location>
        <begin position="111"/>
        <end position="135"/>
    </location>
</feature>
<feature type="transmembrane region" description="Helical" evidence="8">
    <location>
        <begin position="155"/>
        <end position="179"/>
    </location>
</feature>
<evidence type="ECO:0000259" key="9">
    <source>
        <dbReference type="PROSITE" id="PS50262"/>
    </source>
</evidence>
<dbReference type="AlphaFoldDB" id="V4AAH1"/>
<evidence type="ECO:0000256" key="4">
    <source>
        <dbReference type="ARBA" id="ARBA00023040"/>
    </source>
</evidence>
<feature type="transmembrane region" description="Helical" evidence="8">
    <location>
        <begin position="211"/>
        <end position="234"/>
    </location>
</feature>
<dbReference type="OMA" id="MENTTWP"/>
<dbReference type="PROSITE" id="PS50262">
    <property type="entry name" value="G_PROTEIN_RECEP_F1_2"/>
    <property type="match status" value="1"/>
</dbReference>
<protein>
    <recommendedName>
        <fullName evidence="9">G-protein coupled receptors family 1 profile domain-containing protein</fullName>
    </recommendedName>
</protein>
<dbReference type="PANTHER" id="PTHR24240">
    <property type="entry name" value="OPSIN"/>
    <property type="match status" value="1"/>
</dbReference>
<feature type="transmembrane region" description="Helical" evidence="8">
    <location>
        <begin position="69"/>
        <end position="91"/>
    </location>
</feature>
<keyword evidence="11" id="KW-1185">Reference proteome</keyword>
<evidence type="ECO:0000256" key="7">
    <source>
        <dbReference type="ARBA" id="ARBA00023224"/>
    </source>
</evidence>
<keyword evidence="4" id="KW-0297">G-protein coupled receptor</keyword>
<dbReference type="GO" id="GO:0016020">
    <property type="term" value="C:membrane"/>
    <property type="evidence" value="ECO:0007669"/>
    <property type="project" value="UniProtKB-SubCell"/>
</dbReference>
<dbReference type="KEGG" id="lgi:LOTGIDRAFT_140119"/>
<organism evidence="10 11">
    <name type="scientific">Lottia gigantea</name>
    <name type="common">Giant owl limpet</name>
    <dbReference type="NCBI Taxonomy" id="225164"/>
    <lineage>
        <taxon>Eukaryota</taxon>
        <taxon>Metazoa</taxon>
        <taxon>Spiralia</taxon>
        <taxon>Lophotrochozoa</taxon>
        <taxon>Mollusca</taxon>
        <taxon>Gastropoda</taxon>
        <taxon>Patellogastropoda</taxon>
        <taxon>Lottioidea</taxon>
        <taxon>Lottiidae</taxon>
        <taxon>Lottia</taxon>
    </lineage>
</organism>
<keyword evidence="3 8" id="KW-1133">Transmembrane helix</keyword>
<keyword evidence="7" id="KW-0807">Transducer</keyword>
<dbReference type="InterPro" id="IPR050125">
    <property type="entry name" value="GPCR_opsins"/>
</dbReference>
<dbReference type="HOGENOM" id="CLU_009579_3_0_1"/>
<keyword evidence="5 8" id="KW-0472">Membrane</keyword>
<evidence type="ECO:0000256" key="8">
    <source>
        <dbReference type="SAM" id="Phobius"/>
    </source>
</evidence>
<dbReference type="GO" id="GO:0004930">
    <property type="term" value="F:G protein-coupled receptor activity"/>
    <property type="evidence" value="ECO:0007669"/>
    <property type="project" value="UniProtKB-KW"/>
</dbReference>
<feature type="domain" description="G-protein coupled receptors family 1 profile" evidence="9">
    <location>
        <begin position="11"/>
        <end position="262"/>
    </location>
</feature>
<keyword evidence="6" id="KW-0675">Receptor</keyword>
<dbReference type="GeneID" id="20234278"/>
<comment type="subcellular location">
    <subcellularLocation>
        <location evidence="1">Membrane</location>
        <topology evidence="1">Multi-pass membrane protein</topology>
    </subcellularLocation>
</comment>
<evidence type="ECO:0000256" key="6">
    <source>
        <dbReference type="ARBA" id="ARBA00023170"/>
    </source>
</evidence>
<dbReference type="Pfam" id="PF00001">
    <property type="entry name" value="7tm_1"/>
    <property type="match status" value="1"/>
</dbReference>